<evidence type="ECO:0008006" key="3">
    <source>
        <dbReference type="Google" id="ProtNLM"/>
    </source>
</evidence>
<dbReference type="AlphaFoldDB" id="A0A0N8HK20"/>
<accession>A0A0N8HK20</accession>
<dbReference type="EMBL" id="LJTC01000010">
    <property type="protein sequence ID" value="KPM82656.1"/>
    <property type="molecule type" value="Genomic_DNA"/>
</dbReference>
<dbReference type="RefSeq" id="WP_054553862.1">
    <property type="nucleotide sequence ID" value="NZ_LJTC01000010.1"/>
</dbReference>
<reference evidence="1 2" key="1">
    <citation type="submission" date="2015-09" db="EMBL/GenBank/DDBJ databases">
        <title>Draft Genome Sequence of Pseudoalteromonas lipolytica UCD-48B.</title>
        <authorList>
            <person name="Krusor M."/>
            <person name="Coil D.A."/>
            <person name="Lang J.M."/>
            <person name="Eisen J.A."/>
            <person name="Alexiev A."/>
        </authorList>
    </citation>
    <scope>NUCLEOTIDE SEQUENCE [LARGE SCALE GENOMIC DNA]</scope>
    <source>
        <strain evidence="1 2">UCD-48B</strain>
    </source>
</reference>
<dbReference type="STRING" id="570156.AOG27_15220"/>
<dbReference type="OrthoDB" id="9948453at2"/>
<proteinExistence type="predicted"/>
<evidence type="ECO:0000313" key="2">
    <source>
        <dbReference type="Proteomes" id="UP000050378"/>
    </source>
</evidence>
<sequence>MSKQLDKAKAKIEQAKSMNALQAGKKAKLAEQVIDDVMVWAYDLELRVSNIETQLNGGDYGD</sequence>
<dbReference type="Proteomes" id="UP000050378">
    <property type="component" value="Unassembled WGS sequence"/>
</dbReference>
<dbReference type="PATRIC" id="fig|570156.3.peg.4135"/>
<name>A0A0N8HK20_9GAMM</name>
<gene>
    <name evidence="1" type="ORF">AOG27_15220</name>
</gene>
<organism evidence="1 2">
    <name type="scientific">Pseudoalteromonas lipolytica</name>
    <dbReference type="NCBI Taxonomy" id="570156"/>
    <lineage>
        <taxon>Bacteria</taxon>
        <taxon>Pseudomonadati</taxon>
        <taxon>Pseudomonadota</taxon>
        <taxon>Gammaproteobacteria</taxon>
        <taxon>Alteromonadales</taxon>
        <taxon>Pseudoalteromonadaceae</taxon>
        <taxon>Pseudoalteromonas</taxon>
    </lineage>
</organism>
<comment type="caution">
    <text evidence="1">The sequence shown here is derived from an EMBL/GenBank/DDBJ whole genome shotgun (WGS) entry which is preliminary data.</text>
</comment>
<evidence type="ECO:0000313" key="1">
    <source>
        <dbReference type="EMBL" id="KPM82656.1"/>
    </source>
</evidence>
<protein>
    <recommendedName>
        <fullName evidence="3">Phage protein</fullName>
    </recommendedName>
</protein>